<evidence type="ECO:0000256" key="1">
    <source>
        <dbReference type="ARBA" id="ARBA00022438"/>
    </source>
</evidence>
<sequence>MRYLPHFLVLAIGWLSFAPVLVGQDESAAALDASTKNINDAALRGHIRFLSDDLLEGRGPGSRGDALTQAYLSTQFQGLGLQPAGPSGSWLQPFPLVGVQTECPPTIDFRGDKTVTLKYYDEYIATSGRPQQQVSVKNAPLIFVGYGIQAPEYDWDDFKDVDVRGKILVMMNNDPADDPELFEGKRRLYYGRWDYKYAMAAKMGAAGALIIHTEASAGYPFQVVQTSWSGEEFELQDEGQPRVDVRGWVTEQAARKLIDSVGMDLDELRAQAEKRSFRPVPLPTELSMDLTCDVRKQETANVLARLEGSDPELRSEHVIFMAHHDHIGIAARRSEDGDNIYNGAIDNASGTAGLLMVARAFASLPKAPKRSILFAAVGAEEQGLLGSKYFAANPTIPAGKMAAVINIDGANWIGRTHDVNMIGMGKSTLDQVLIDVAKGQGRVVTPDHFPDRGYYYRSDQFSLAKIGVPGVYLHTGTNVVGKPAGWGQEQLDSWVKKDYHQPSDEYSEAWDLAGAVEDIQLLYKVGLQVAEADTMPSWNAGDEFEAARKAAITKSAQ</sequence>
<keyword evidence="6" id="KW-0862">Zinc</keyword>
<dbReference type="PANTHER" id="PTHR12147:SF56">
    <property type="entry name" value="AMINOPEPTIDASE YDR415C-RELATED"/>
    <property type="match status" value="1"/>
</dbReference>
<dbReference type="SUPFAM" id="SSF53187">
    <property type="entry name" value="Zn-dependent exopeptidases"/>
    <property type="match status" value="1"/>
</dbReference>
<keyword evidence="9" id="KW-1185">Reference proteome</keyword>
<dbReference type="PANTHER" id="PTHR12147">
    <property type="entry name" value="METALLOPEPTIDASE M28 FAMILY MEMBER"/>
    <property type="match status" value="1"/>
</dbReference>
<organism evidence="8 9">
    <name type="scientific">Roseimaritima multifibrata</name>
    <dbReference type="NCBI Taxonomy" id="1930274"/>
    <lineage>
        <taxon>Bacteria</taxon>
        <taxon>Pseudomonadati</taxon>
        <taxon>Planctomycetota</taxon>
        <taxon>Planctomycetia</taxon>
        <taxon>Pirellulales</taxon>
        <taxon>Pirellulaceae</taxon>
        <taxon>Roseimaritima</taxon>
    </lineage>
</organism>
<evidence type="ECO:0000259" key="7">
    <source>
        <dbReference type="Pfam" id="PF04389"/>
    </source>
</evidence>
<dbReference type="GO" id="GO:0008235">
    <property type="term" value="F:metalloexopeptidase activity"/>
    <property type="evidence" value="ECO:0007669"/>
    <property type="project" value="InterPro"/>
</dbReference>
<dbReference type="InterPro" id="IPR045175">
    <property type="entry name" value="M28_fam"/>
</dbReference>
<dbReference type="GO" id="GO:0006508">
    <property type="term" value="P:proteolysis"/>
    <property type="evidence" value="ECO:0007669"/>
    <property type="project" value="UniProtKB-KW"/>
</dbReference>
<proteinExistence type="predicted"/>
<evidence type="ECO:0000256" key="3">
    <source>
        <dbReference type="ARBA" id="ARBA00022723"/>
    </source>
</evidence>
<keyword evidence="5 8" id="KW-0378">Hydrolase</keyword>
<dbReference type="Gene3D" id="3.40.630.10">
    <property type="entry name" value="Zn peptidases"/>
    <property type="match status" value="1"/>
</dbReference>
<evidence type="ECO:0000256" key="4">
    <source>
        <dbReference type="ARBA" id="ARBA00022729"/>
    </source>
</evidence>
<dbReference type="SUPFAM" id="SSF52025">
    <property type="entry name" value="PA domain"/>
    <property type="match status" value="1"/>
</dbReference>
<gene>
    <name evidence="8" type="ORF">FF011L_18390</name>
</gene>
<dbReference type="EMBL" id="CP036262">
    <property type="protein sequence ID" value="QDS93084.1"/>
    <property type="molecule type" value="Genomic_DNA"/>
</dbReference>
<dbReference type="EC" id="3.4.11.24" evidence="8"/>
<keyword evidence="4" id="KW-0732">Signal</keyword>
<feature type="domain" description="Peptidase M28" evidence="7">
    <location>
        <begin position="301"/>
        <end position="521"/>
    </location>
</feature>
<dbReference type="OrthoDB" id="9762302at2"/>
<evidence type="ECO:0000256" key="6">
    <source>
        <dbReference type="ARBA" id="ARBA00022833"/>
    </source>
</evidence>
<dbReference type="InterPro" id="IPR046450">
    <property type="entry name" value="PA_dom_sf"/>
</dbReference>
<evidence type="ECO:0000256" key="2">
    <source>
        <dbReference type="ARBA" id="ARBA00022670"/>
    </source>
</evidence>
<dbReference type="Gene3D" id="3.50.30.30">
    <property type="match status" value="1"/>
</dbReference>
<keyword evidence="3" id="KW-0479">Metal-binding</keyword>
<dbReference type="GO" id="GO:0046872">
    <property type="term" value="F:metal ion binding"/>
    <property type="evidence" value="ECO:0007669"/>
    <property type="project" value="UniProtKB-KW"/>
</dbReference>
<evidence type="ECO:0000313" key="9">
    <source>
        <dbReference type="Proteomes" id="UP000320672"/>
    </source>
</evidence>
<dbReference type="Pfam" id="PF04389">
    <property type="entry name" value="Peptidase_M28"/>
    <property type="match status" value="1"/>
</dbReference>
<keyword evidence="1 8" id="KW-0031">Aminopeptidase</keyword>
<dbReference type="GO" id="GO:0004177">
    <property type="term" value="F:aminopeptidase activity"/>
    <property type="evidence" value="ECO:0007669"/>
    <property type="project" value="UniProtKB-KW"/>
</dbReference>
<evidence type="ECO:0000256" key="5">
    <source>
        <dbReference type="ARBA" id="ARBA00022801"/>
    </source>
</evidence>
<dbReference type="RefSeq" id="WP_145351231.1">
    <property type="nucleotide sequence ID" value="NZ_CP036262.1"/>
</dbReference>
<reference evidence="8 9" key="1">
    <citation type="submission" date="2019-02" db="EMBL/GenBank/DDBJ databases">
        <title>Deep-cultivation of Planctomycetes and their phenomic and genomic characterization uncovers novel biology.</title>
        <authorList>
            <person name="Wiegand S."/>
            <person name="Jogler M."/>
            <person name="Boedeker C."/>
            <person name="Pinto D."/>
            <person name="Vollmers J."/>
            <person name="Rivas-Marin E."/>
            <person name="Kohn T."/>
            <person name="Peeters S.H."/>
            <person name="Heuer A."/>
            <person name="Rast P."/>
            <person name="Oberbeckmann S."/>
            <person name="Bunk B."/>
            <person name="Jeske O."/>
            <person name="Meyerdierks A."/>
            <person name="Storesund J.E."/>
            <person name="Kallscheuer N."/>
            <person name="Luecker S."/>
            <person name="Lage O.M."/>
            <person name="Pohl T."/>
            <person name="Merkel B.J."/>
            <person name="Hornburger P."/>
            <person name="Mueller R.-W."/>
            <person name="Bruemmer F."/>
            <person name="Labrenz M."/>
            <person name="Spormann A.M."/>
            <person name="Op den Camp H."/>
            <person name="Overmann J."/>
            <person name="Amann R."/>
            <person name="Jetten M.S.M."/>
            <person name="Mascher T."/>
            <person name="Medema M.H."/>
            <person name="Devos D.P."/>
            <person name="Kaster A.-K."/>
            <person name="Ovreas L."/>
            <person name="Rohde M."/>
            <person name="Galperin M.Y."/>
            <person name="Jogler C."/>
        </authorList>
    </citation>
    <scope>NUCLEOTIDE SEQUENCE [LARGE SCALE GENOMIC DNA]</scope>
    <source>
        <strain evidence="8 9">FF011L</strain>
    </source>
</reference>
<accession>A0A517MDX6</accession>
<protein>
    <submittedName>
        <fullName evidence="8">Aminopeptidase S</fullName>
        <ecNumber evidence="8">3.4.11.24</ecNumber>
    </submittedName>
</protein>
<name>A0A517MDX6_9BACT</name>
<dbReference type="KEGG" id="rml:FF011L_18390"/>
<evidence type="ECO:0000313" key="8">
    <source>
        <dbReference type="EMBL" id="QDS93084.1"/>
    </source>
</evidence>
<dbReference type="InterPro" id="IPR007484">
    <property type="entry name" value="Peptidase_M28"/>
</dbReference>
<dbReference type="Proteomes" id="UP000320672">
    <property type="component" value="Chromosome"/>
</dbReference>
<dbReference type="AlphaFoldDB" id="A0A517MDX6"/>
<keyword evidence="2" id="KW-0645">Protease</keyword>